<feature type="region of interest" description="Disordered" evidence="1">
    <location>
        <begin position="214"/>
        <end position="294"/>
    </location>
</feature>
<dbReference type="EMBL" id="JAFIQS010000003">
    <property type="protein sequence ID" value="KAG5171715.1"/>
    <property type="molecule type" value="Genomic_DNA"/>
</dbReference>
<evidence type="ECO:0000313" key="2">
    <source>
        <dbReference type="EMBL" id="KAG5171715.1"/>
    </source>
</evidence>
<feature type="compositionally biased region" description="Polar residues" evidence="1">
    <location>
        <begin position="1"/>
        <end position="16"/>
    </location>
</feature>
<feature type="region of interest" description="Disordered" evidence="1">
    <location>
        <begin position="1"/>
        <end position="138"/>
    </location>
</feature>
<dbReference type="AlphaFoldDB" id="A0A8H7Y0Z9"/>
<sequence>MSSSARIPQGLPSNPRSRVASRPTPPTRQAESPRTSRTHLPIPSNPRPRNPSAQRATVQDTTQRNVRPQQRYDNDGMVNRRGRWSEDTTSTSSSSSAPTWPRVRHSPSSSRTTLQSDDGIGSTGQQQSNREDDSRHNNSYYDATFTWRRVTEAATMITQEVSKVWASGLTSQGNGDEDEEGETQLTRVMRAYHLAKARTPSELPAWLFSEKERGQGGLLRSDRTALPDDSQVREQTQRRNRPAYGDNTTIPGAHAQKNKDIQNTKPISSNGPTKISGADRLKQMRELRRNASRV</sequence>
<protein>
    <submittedName>
        <fullName evidence="2">Uncharacterized protein</fullName>
    </submittedName>
</protein>
<feature type="compositionally biased region" description="Polar residues" evidence="1">
    <location>
        <begin position="263"/>
        <end position="273"/>
    </location>
</feature>
<name>A0A8H7Y0Z9_PSICU</name>
<reference evidence="2" key="1">
    <citation type="submission" date="2021-02" db="EMBL/GenBank/DDBJ databases">
        <title>Psilocybe cubensis genome.</title>
        <authorList>
            <person name="Mckernan K.J."/>
            <person name="Crawford S."/>
            <person name="Trippe A."/>
            <person name="Kane L.T."/>
            <person name="Mclaughlin S."/>
        </authorList>
    </citation>
    <scope>NUCLEOTIDE SEQUENCE [LARGE SCALE GENOMIC DNA]</scope>
    <source>
        <strain evidence="2">MGC-MH-2018</strain>
    </source>
</reference>
<proteinExistence type="predicted"/>
<organism evidence="2">
    <name type="scientific">Psilocybe cubensis</name>
    <name type="common">Psychedelic mushroom</name>
    <name type="synonym">Stropharia cubensis</name>
    <dbReference type="NCBI Taxonomy" id="181762"/>
    <lineage>
        <taxon>Eukaryota</taxon>
        <taxon>Fungi</taxon>
        <taxon>Dikarya</taxon>
        <taxon>Basidiomycota</taxon>
        <taxon>Agaricomycotina</taxon>
        <taxon>Agaricomycetes</taxon>
        <taxon>Agaricomycetidae</taxon>
        <taxon>Agaricales</taxon>
        <taxon>Agaricineae</taxon>
        <taxon>Strophariaceae</taxon>
        <taxon>Psilocybe</taxon>
    </lineage>
</organism>
<feature type="compositionally biased region" description="Polar residues" evidence="1">
    <location>
        <begin position="106"/>
        <end position="116"/>
    </location>
</feature>
<accession>A0A8H7Y0Z9</accession>
<evidence type="ECO:0000256" key="1">
    <source>
        <dbReference type="SAM" id="MobiDB-lite"/>
    </source>
</evidence>
<feature type="compositionally biased region" description="Polar residues" evidence="1">
    <location>
        <begin position="53"/>
        <end position="68"/>
    </location>
</feature>
<feature type="compositionally biased region" description="Basic and acidic residues" evidence="1">
    <location>
        <begin position="214"/>
        <end position="237"/>
    </location>
</feature>
<dbReference type="OrthoDB" id="2683368at2759"/>
<gene>
    <name evidence="2" type="ORF">JR316_003803</name>
</gene>
<feature type="compositionally biased region" description="Basic and acidic residues" evidence="1">
    <location>
        <begin position="277"/>
        <end position="294"/>
    </location>
</feature>
<comment type="caution">
    <text evidence="2">The sequence shown here is derived from an EMBL/GenBank/DDBJ whole genome shotgun (WGS) entry which is preliminary data.</text>
</comment>